<dbReference type="EMBL" id="JAHRHY010000024">
    <property type="protein sequence ID" value="KAG9061313.1"/>
    <property type="molecule type" value="Genomic_DNA"/>
</dbReference>
<dbReference type="Proteomes" id="UP000707451">
    <property type="component" value="Unassembled WGS sequence"/>
</dbReference>
<dbReference type="Pfam" id="PF08238">
    <property type="entry name" value="Sel1"/>
    <property type="match status" value="2"/>
</dbReference>
<dbReference type="AlphaFoldDB" id="A0A9P8BMP9"/>
<reference evidence="2" key="1">
    <citation type="submission" date="2021-06" db="EMBL/GenBank/DDBJ databases">
        <title>Genome Sequence of Mortierella hyaline Strain SCG-10, a Cold-Adapted, Nitrate-Reducing Fungus Isolated from Soil in Minnesota, USA.</title>
        <authorList>
            <person name="Aldossari N."/>
        </authorList>
    </citation>
    <scope>NUCLEOTIDE SEQUENCE</scope>
    <source>
        <strain evidence="2">SCG-10</strain>
    </source>
</reference>
<dbReference type="PANTHER" id="PTHR11102">
    <property type="entry name" value="SEL-1-LIKE PROTEIN"/>
    <property type="match status" value="1"/>
</dbReference>
<comment type="similarity">
    <text evidence="1">Belongs to the sel-1 family.</text>
</comment>
<evidence type="ECO:0008006" key="4">
    <source>
        <dbReference type="Google" id="ProtNLM"/>
    </source>
</evidence>
<accession>A0A9P8BMP9</accession>
<dbReference type="InterPro" id="IPR050767">
    <property type="entry name" value="Sel1_AlgK"/>
</dbReference>
<comment type="caution">
    <text evidence="2">The sequence shown here is derived from an EMBL/GenBank/DDBJ whole genome shotgun (WGS) entry which is preliminary data.</text>
</comment>
<dbReference type="SUPFAM" id="SSF81901">
    <property type="entry name" value="HCP-like"/>
    <property type="match status" value="1"/>
</dbReference>
<protein>
    <recommendedName>
        <fullName evidence="4">Sel1 repeat family protein</fullName>
    </recommendedName>
</protein>
<dbReference type="Gene3D" id="1.25.40.10">
    <property type="entry name" value="Tetratricopeptide repeat domain"/>
    <property type="match status" value="1"/>
</dbReference>
<dbReference type="PANTHER" id="PTHR11102:SF160">
    <property type="entry name" value="ERAD-ASSOCIATED E3 UBIQUITIN-PROTEIN LIGASE COMPONENT HRD3"/>
    <property type="match status" value="1"/>
</dbReference>
<evidence type="ECO:0000313" key="3">
    <source>
        <dbReference type="Proteomes" id="UP000707451"/>
    </source>
</evidence>
<gene>
    <name evidence="2" type="ORF">KI688_007291</name>
</gene>
<evidence type="ECO:0000313" key="2">
    <source>
        <dbReference type="EMBL" id="KAG9061313.1"/>
    </source>
</evidence>
<organism evidence="2 3">
    <name type="scientific">Linnemannia hyalina</name>
    <dbReference type="NCBI Taxonomy" id="64524"/>
    <lineage>
        <taxon>Eukaryota</taxon>
        <taxon>Fungi</taxon>
        <taxon>Fungi incertae sedis</taxon>
        <taxon>Mucoromycota</taxon>
        <taxon>Mortierellomycotina</taxon>
        <taxon>Mortierellomycetes</taxon>
        <taxon>Mortierellales</taxon>
        <taxon>Mortierellaceae</taxon>
        <taxon>Linnemannia</taxon>
    </lineage>
</organism>
<dbReference type="SMART" id="SM00671">
    <property type="entry name" value="SEL1"/>
    <property type="match status" value="2"/>
</dbReference>
<keyword evidence="3" id="KW-1185">Reference proteome</keyword>
<proteinExistence type="inferred from homology"/>
<evidence type="ECO:0000256" key="1">
    <source>
        <dbReference type="ARBA" id="ARBA00038101"/>
    </source>
</evidence>
<dbReference type="InterPro" id="IPR011990">
    <property type="entry name" value="TPR-like_helical_dom_sf"/>
</dbReference>
<dbReference type="InterPro" id="IPR006597">
    <property type="entry name" value="Sel1-like"/>
</dbReference>
<sequence>MYGDYLEQDYSKALQWYLKASDAGNASAMFNIGFMYDDGRGVEQDDGKAMEWYTKARSAELAGVTA</sequence>
<dbReference type="OrthoDB" id="2384430at2759"/>
<name>A0A9P8BMP9_9FUNG</name>